<gene>
    <name evidence="2" type="ORF">FJTKL_12427</name>
</gene>
<evidence type="ECO:0000256" key="1">
    <source>
        <dbReference type="SAM" id="MobiDB-lite"/>
    </source>
</evidence>
<sequence length="220" mass="24928">MDHGADLVDALEYMPLAISQARANIQQRAPQTSISKYLEEFRRSERQKFSLLNQDEQSLRRDRNASNSVITTWQISFDSIRSERPSAADLLSLMRFFDQQGIPGWLVRPSDNIASQDGDVYEGKGDESNGGESEDDDDIDASSASDASEDSAAQTFEDDLAMLRSYYLISLNKTGDVFEMHNLMQLATRKWLSVNNKTEIFKEQFTGRLVREFPTGDYSN</sequence>
<name>A0ABR4EDU5_9PEZI</name>
<evidence type="ECO:0000313" key="2">
    <source>
        <dbReference type="EMBL" id="KAL2280604.1"/>
    </source>
</evidence>
<dbReference type="EMBL" id="JBAWTH010000065">
    <property type="protein sequence ID" value="KAL2280604.1"/>
    <property type="molecule type" value="Genomic_DNA"/>
</dbReference>
<proteinExistence type="predicted"/>
<feature type="region of interest" description="Disordered" evidence="1">
    <location>
        <begin position="108"/>
        <end position="152"/>
    </location>
</feature>
<accession>A0ABR4EDU5</accession>
<evidence type="ECO:0000313" key="3">
    <source>
        <dbReference type="Proteomes" id="UP001600888"/>
    </source>
</evidence>
<comment type="caution">
    <text evidence="2">The sequence shown here is derived from an EMBL/GenBank/DDBJ whole genome shotgun (WGS) entry which is preliminary data.</text>
</comment>
<organism evidence="2 3">
    <name type="scientific">Diaporthe vaccinii</name>
    <dbReference type="NCBI Taxonomy" id="105482"/>
    <lineage>
        <taxon>Eukaryota</taxon>
        <taxon>Fungi</taxon>
        <taxon>Dikarya</taxon>
        <taxon>Ascomycota</taxon>
        <taxon>Pezizomycotina</taxon>
        <taxon>Sordariomycetes</taxon>
        <taxon>Sordariomycetidae</taxon>
        <taxon>Diaporthales</taxon>
        <taxon>Diaporthaceae</taxon>
        <taxon>Diaporthe</taxon>
        <taxon>Diaporthe eres species complex</taxon>
    </lineage>
</organism>
<feature type="compositionally biased region" description="Low complexity" evidence="1">
    <location>
        <begin position="141"/>
        <end position="152"/>
    </location>
</feature>
<reference evidence="2 3" key="1">
    <citation type="submission" date="2024-03" db="EMBL/GenBank/DDBJ databases">
        <title>A high-quality draft genome sequence of Diaporthe vaccinii, a causative agent of upright dieback and viscid rot disease in cranberry plants.</title>
        <authorList>
            <person name="Sarrasin M."/>
            <person name="Lang B.F."/>
            <person name="Burger G."/>
        </authorList>
    </citation>
    <scope>NUCLEOTIDE SEQUENCE [LARGE SCALE GENOMIC DNA]</scope>
    <source>
        <strain evidence="2 3">IS7</strain>
    </source>
</reference>
<keyword evidence="3" id="KW-1185">Reference proteome</keyword>
<dbReference type="Proteomes" id="UP001600888">
    <property type="component" value="Unassembled WGS sequence"/>
</dbReference>
<protein>
    <submittedName>
        <fullName evidence="2">Uncharacterized protein</fullName>
    </submittedName>
</protein>